<gene>
    <name evidence="7" type="primary">TSPAN19</name>
</gene>
<keyword evidence="2" id="KW-0812">Transmembrane</keyword>
<dbReference type="RefSeq" id="XP_007950774.1">
    <property type="nucleotide sequence ID" value="XM_007952583.1"/>
</dbReference>
<keyword evidence="3" id="KW-1133">Transmembrane helix</keyword>
<protein>
    <submittedName>
        <fullName evidence="7">Tetraspanin-19</fullName>
    </submittedName>
</protein>
<evidence type="ECO:0000256" key="2">
    <source>
        <dbReference type="ARBA" id="ARBA00022692"/>
    </source>
</evidence>
<dbReference type="GeneID" id="103207061"/>
<dbReference type="Proteomes" id="UP000694850">
    <property type="component" value="Unplaced"/>
</dbReference>
<evidence type="ECO:0000313" key="7">
    <source>
        <dbReference type="RefSeq" id="XP_007950774.1"/>
    </source>
</evidence>
<proteinExistence type="predicted"/>
<feature type="compositionally biased region" description="Polar residues" evidence="5">
    <location>
        <begin position="1"/>
        <end position="11"/>
    </location>
</feature>
<evidence type="ECO:0000256" key="3">
    <source>
        <dbReference type="ARBA" id="ARBA00022989"/>
    </source>
</evidence>
<feature type="region of interest" description="Disordered" evidence="5">
    <location>
        <begin position="1"/>
        <end position="34"/>
    </location>
</feature>
<organism evidence="6 7">
    <name type="scientific">Orycteropus afer afer</name>
    <dbReference type="NCBI Taxonomy" id="1230840"/>
    <lineage>
        <taxon>Eukaryota</taxon>
        <taxon>Metazoa</taxon>
        <taxon>Chordata</taxon>
        <taxon>Craniata</taxon>
        <taxon>Vertebrata</taxon>
        <taxon>Euteleostomi</taxon>
        <taxon>Mammalia</taxon>
        <taxon>Eutheria</taxon>
        <taxon>Afrotheria</taxon>
        <taxon>Tubulidentata</taxon>
        <taxon>Orycteropodidae</taxon>
        <taxon>Orycteropus</taxon>
    </lineage>
</organism>
<evidence type="ECO:0000313" key="6">
    <source>
        <dbReference type="Proteomes" id="UP000694850"/>
    </source>
</evidence>
<dbReference type="CTD" id="144448"/>
<dbReference type="Pfam" id="PF00335">
    <property type="entry name" value="Tetraspanin"/>
    <property type="match status" value="1"/>
</dbReference>
<name>A0A8B7AT08_ORYAF</name>
<dbReference type="Gene3D" id="1.10.1450.10">
    <property type="entry name" value="Tetraspanin"/>
    <property type="match status" value="1"/>
</dbReference>
<keyword evidence="6" id="KW-1185">Reference proteome</keyword>
<dbReference type="SUPFAM" id="SSF48652">
    <property type="entry name" value="Tetraspanin"/>
    <property type="match status" value="1"/>
</dbReference>
<accession>A0A8B7AT08</accession>
<keyword evidence="4" id="KW-0472">Membrane</keyword>
<dbReference type="FunFam" id="1.10.1450.10:FF:000025">
    <property type="entry name" value="Tetraspanin"/>
    <property type="match status" value="1"/>
</dbReference>
<dbReference type="GO" id="GO:0016020">
    <property type="term" value="C:membrane"/>
    <property type="evidence" value="ECO:0007669"/>
    <property type="project" value="UniProtKB-SubCell"/>
</dbReference>
<evidence type="ECO:0000256" key="1">
    <source>
        <dbReference type="ARBA" id="ARBA00004141"/>
    </source>
</evidence>
<dbReference type="AlphaFoldDB" id="A0A8B7AT08"/>
<dbReference type="InterPro" id="IPR008952">
    <property type="entry name" value="Tetraspanin_EC2_sf"/>
</dbReference>
<reference evidence="7" key="1">
    <citation type="submission" date="2025-08" db="UniProtKB">
        <authorList>
            <consortium name="RefSeq"/>
        </authorList>
    </citation>
    <scope>IDENTIFICATION</scope>
</reference>
<dbReference type="OrthoDB" id="6361633at2759"/>
<comment type="subcellular location">
    <subcellularLocation>
        <location evidence="1">Membrane</location>
        <topology evidence="1">Multi-pass membrane protein</topology>
    </subcellularLocation>
</comment>
<evidence type="ECO:0000256" key="5">
    <source>
        <dbReference type="SAM" id="MobiDB-lite"/>
    </source>
</evidence>
<sequence>MELSISGQEDTSGVGCPIKGNQLQSSPCRKMPEQGKQRYGGQAVVSLAAADFPAYAALLMCPTGVQVVLSALIFTKKEEVHQVWSNEFDFVVSKYGSKNMPEDIPKWTFLNLLQKTLQCCGQKNYTDWKKNMTKENSLQIPCSCTNSTLRKWFCDEPLTAIYLEGCENKIRTWYDANILTLIGINFGLLASEVSQVSLTIYFFRHIKNKIYAEM</sequence>
<dbReference type="InterPro" id="IPR018499">
    <property type="entry name" value="Tetraspanin/Peripherin"/>
</dbReference>
<evidence type="ECO:0000256" key="4">
    <source>
        <dbReference type="ARBA" id="ARBA00023136"/>
    </source>
</evidence>